<dbReference type="RefSeq" id="WP_097379855.1">
    <property type="nucleotide sequence ID" value="NZ_NXNI01000001.1"/>
</dbReference>
<organism evidence="3 4">
    <name type="scientific">Natrinema ejinorense</name>
    <dbReference type="NCBI Taxonomy" id="373386"/>
    <lineage>
        <taxon>Archaea</taxon>
        <taxon>Methanobacteriati</taxon>
        <taxon>Methanobacteriota</taxon>
        <taxon>Stenosarchaea group</taxon>
        <taxon>Halobacteria</taxon>
        <taxon>Halobacteriales</taxon>
        <taxon>Natrialbaceae</taxon>
        <taxon>Natrinema</taxon>
    </lineage>
</organism>
<dbReference type="OrthoDB" id="186921at2157"/>
<dbReference type="AlphaFoldDB" id="A0A2A5QVY2"/>
<comment type="caution">
    <text evidence="3">The sequence shown here is derived from an EMBL/GenBank/DDBJ whole genome shotgun (WGS) entry which is preliminary data.</text>
</comment>
<dbReference type="Proteomes" id="UP000219689">
    <property type="component" value="Unassembled WGS sequence"/>
</dbReference>
<feature type="transmembrane region" description="Helical" evidence="2">
    <location>
        <begin position="81"/>
        <end position="102"/>
    </location>
</feature>
<keyword evidence="4" id="KW-1185">Reference proteome</keyword>
<sequence length="159" mass="17524">MSRPGLEWFRDDDGWTMPDGRRGEFVGICCWLPVFAFLATRETSIPAPTAYPVAASLGVLCGFVYAVYWRDRLYSLVPEGVRTVVVSGLFGSGIGLTLLRIVHFAEPTVLFLLVAGVTILGIYGTWLLSPLHDGLEPPPRGVEPPSSLEPRHRRAEARE</sequence>
<keyword evidence="2" id="KW-0472">Membrane</keyword>
<feature type="transmembrane region" description="Helical" evidence="2">
    <location>
        <begin position="109"/>
        <end position="128"/>
    </location>
</feature>
<keyword evidence="2" id="KW-0812">Transmembrane</keyword>
<dbReference type="EMBL" id="NXNI01000001">
    <property type="protein sequence ID" value="PCR90909.1"/>
    <property type="molecule type" value="Genomic_DNA"/>
</dbReference>
<keyword evidence="2" id="KW-1133">Transmembrane helix</keyword>
<name>A0A2A5QVY2_9EURY</name>
<evidence type="ECO:0000313" key="3">
    <source>
        <dbReference type="EMBL" id="PCR90909.1"/>
    </source>
</evidence>
<proteinExistence type="predicted"/>
<gene>
    <name evidence="3" type="ORF">CP557_10485</name>
</gene>
<protein>
    <submittedName>
        <fullName evidence="3">Uncharacterized protein</fullName>
    </submittedName>
</protein>
<accession>A0A2A5QVY2</accession>
<reference evidence="3 4" key="1">
    <citation type="submission" date="2017-09" db="EMBL/GenBank/DDBJ databases">
        <title>Genome sequences of Natrinema ejinorence JCM 13890T.</title>
        <authorList>
            <person name="Roh S.W."/>
            <person name="Kim Y.B."/>
            <person name="Kim J.Y."/>
        </authorList>
    </citation>
    <scope>NUCLEOTIDE SEQUENCE [LARGE SCALE GENOMIC DNA]</scope>
    <source>
        <strain evidence="3 4">JCM 13890</strain>
    </source>
</reference>
<evidence type="ECO:0000256" key="2">
    <source>
        <dbReference type="SAM" id="Phobius"/>
    </source>
</evidence>
<feature type="region of interest" description="Disordered" evidence="1">
    <location>
        <begin position="136"/>
        <end position="159"/>
    </location>
</feature>
<evidence type="ECO:0000256" key="1">
    <source>
        <dbReference type="SAM" id="MobiDB-lite"/>
    </source>
</evidence>
<evidence type="ECO:0000313" key="4">
    <source>
        <dbReference type="Proteomes" id="UP000219689"/>
    </source>
</evidence>
<feature type="transmembrane region" description="Helical" evidence="2">
    <location>
        <begin position="50"/>
        <end position="69"/>
    </location>
</feature>
<feature type="transmembrane region" description="Helical" evidence="2">
    <location>
        <begin position="20"/>
        <end position="38"/>
    </location>
</feature>